<feature type="compositionally biased region" description="Low complexity" evidence="2">
    <location>
        <begin position="557"/>
        <end position="574"/>
    </location>
</feature>
<dbReference type="GO" id="GO:0005737">
    <property type="term" value="C:cytoplasm"/>
    <property type="evidence" value="ECO:0007669"/>
    <property type="project" value="TreeGrafter"/>
</dbReference>
<feature type="compositionally biased region" description="Basic and acidic residues" evidence="2">
    <location>
        <begin position="38"/>
        <end position="56"/>
    </location>
</feature>
<feature type="region of interest" description="Disordered" evidence="2">
    <location>
        <begin position="1022"/>
        <end position="1138"/>
    </location>
</feature>
<feature type="compositionally biased region" description="Low complexity" evidence="2">
    <location>
        <begin position="680"/>
        <end position="692"/>
    </location>
</feature>
<feature type="compositionally biased region" description="Low complexity" evidence="2">
    <location>
        <begin position="197"/>
        <end position="206"/>
    </location>
</feature>
<feature type="compositionally biased region" description="Low complexity" evidence="2">
    <location>
        <begin position="22"/>
        <end position="37"/>
    </location>
</feature>
<feature type="compositionally biased region" description="Low complexity" evidence="2">
    <location>
        <begin position="128"/>
        <end position="141"/>
    </location>
</feature>
<evidence type="ECO:0000313" key="5">
    <source>
        <dbReference type="Proteomes" id="UP000249464"/>
    </source>
</evidence>
<feature type="compositionally biased region" description="Gly residues" evidence="2">
    <location>
        <begin position="66"/>
        <end position="77"/>
    </location>
</feature>
<dbReference type="SMART" id="SM01327">
    <property type="entry name" value="Zds_C"/>
    <property type="match status" value="1"/>
</dbReference>
<dbReference type="STRING" id="796604.A0A2X0MK62"/>
<feature type="region of interest" description="Disordered" evidence="2">
    <location>
        <begin position="91"/>
        <end position="238"/>
    </location>
</feature>
<keyword evidence="1" id="KW-0833">Ubl conjugation pathway</keyword>
<dbReference type="InterPro" id="IPR000608">
    <property type="entry name" value="UBC"/>
</dbReference>
<feature type="compositionally biased region" description="Pro residues" evidence="2">
    <location>
        <begin position="894"/>
        <end position="904"/>
    </location>
</feature>
<name>A0A2X0MK62_9BASI</name>
<dbReference type="Gene3D" id="3.10.110.10">
    <property type="entry name" value="Ubiquitin Conjugating Enzyme"/>
    <property type="match status" value="1"/>
</dbReference>
<feature type="region of interest" description="Disordered" evidence="2">
    <location>
        <begin position="1"/>
        <end position="79"/>
    </location>
</feature>
<dbReference type="InterPro" id="IPR040206">
    <property type="entry name" value="Zds1/2"/>
</dbReference>
<dbReference type="PANTHER" id="PTHR28089:SF1">
    <property type="entry name" value="PROTEIN ZDS1-RELATED"/>
    <property type="match status" value="1"/>
</dbReference>
<feature type="region of interest" description="Disordered" evidence="2">
    <location>
        <begin position="277"/>
        <end position="360"/>
    </location>
</feature>
<dbReference type="GO" id="GO:0010971">
    <property type="term" value="P:positive regulation of G2/M transition of mitotic cell cycle"/>
    <property type="evidence" value="ECO:0007669"/>
    <property type="project" value="TreeGrafter"/>
</dbReference>
<feature type="region of interest" description="Disordered" evidence="2">
    <location>
        <begin position="441"/>
        <end position="574"/>
    </location>
</feature>
<keyword evidence="5" id="KW-1185">Reference proteome</keyword>
<feature type="region of interest" description="Disordered" evidence="2">
    <location>
        <begin position="983"/>
        <end position="1007"/>
    </location>
</feature>
<evidence type="ECO:0000259" key="3">
    <source>
        <dbReference type="PROSITE" id="PS50127"/>
    </source>
</evidence>
<dbReference type="SUPFAM" id="SSF54495">
    <property type="entry name" value="UBC-like"/>
    <property type="match status" value="1"/>
</dbReference>
<dbReference type="PROSITE" id="PS50127">
    <property type="entry name" value="UBC_2"/>
    <property type="match status" value="1"/>
</dbReference>
<dbReference type="PANTHER" id="PTHR28089">
    <property type="entry name" value="PROTEIN ZDS1-RELATED"/>
    <property type="match status" value="1"/>
</dbReference>
<feature type="region of interest" description="Disordered" evidence="2">
    <location>
        <begin position="1153"/>
        <end position="1173"/>
    </location>
</feature>
<dbReference type="InterPro" id="IPR016135">
    <property type="entry name" value="UBQ-conjugating_enzyme/RWD"/>
</dbReference>
<accession>A0A2X0MK62</accession>
<feature type="region of interest" description="Disordered" evidence="2">
    <location>
        <begin position="894"/>
        <end position="971"/>
    </location>
</feature>
<dbReference type="InterPro" id="IPR013941">
    <property type="entry name" value="ZDS1_C"/>
</dbReference>
<feature type="compositionally biased region" description="Polar residues" evidence="2">
    <location>
        <begin position="736"/>
        <end position="746"/>
    </location>
</feature>
<gene>
    <name evidence="4" type="primary">BQ5605_C021g09263</name>
    <name evidence="4" type="ORF">BQ5605_C021G09263</name>
</gene>
<feature type="region of interest" description="Disordered" evidence="2">
    <location>
        <begin position="654"/>
        <end position="830"/>
    </location>
</feature>
<dbReference type="SMART" id="SM00212">
    <property type="entry name" value="UBCc"/>
    <property type="match status" value="1"/>
</dbReference>
<feature type="compositionally biased region" description="Low complexity" evidence="2">
    <location>
        <begin position="1093"/>
        <end position="1114"/>
    </location>
</feature>
<dbReference type="Pfam" id="PF00179">
    <property type="entry name" value="UQ_con"/>
    <property type="match status" value="1"/>
</dbReference>
<evidence type="ECO:0000313" key="4">
    <source>
        <dbReference type="EMBL" id="SGZ20332.1"/>
    </source>
</evidence>
<sequence>MHSIPSSTPPTSPPPVPTNLGRARSASRSFSEAQADLDQQRQQDSLRARAMDHLDEMPGLLTRPGVGKGIDQGGEGITPGEFRAEMETLLLRRRSLSQPANVDPDLPPPTSPTGAVHPYMHSPPGSPTSPTFSSTSKPSLSIQITKANQLGPSGHPVSPTAPTAAETGTLVRRRSSAAGTRPMLPLPSDHPLPPPISSVSSSGTPSMLTPLAAVGMPSSSAPTSSSPPPSPTALYDGRSAAHASQELFWLPASLHPELAPQEFKAFIREQTRPDNLARRTSLNSAGRGIRTGARTSSLGATLGDSVGRLDRRKSMLRGEYKPRTDDGVGEESSEGSTSEPKRLSRGKSEGAFGSFQGSRRTSGRINFDELTISDLQRLEELAARAEAEAATEGEGEGERLGRVLRRSLSLNPSNLVAQAYGSAAHSSTDLDFDGLASLSSAGGASGVSDERSASPVPGLDDDASAADSPLLVHSPGQILRRSARTKIRKAGLIGDGNGHRFGPSRRQRVTSNEWATNPSDDAQRELSFESSESLDEKGSVEWSEAASGGTTMGGPSFEGSLEGVSSSSGHQSVVSTASMAEPQYVAGLPAVPRTEVEAVELPVASVTSKPLDAPLPPTPPKFDVSLAPIASGATAVDPSSADFDWATHASNLQQAKRPPLVATPSIQAPGIPSIVRTDTSSPQQQRYSQPPAKATPPPTATKEKKSGWARLGLSVRSGAATMSSSLEEKKRGKGAQPTNSALQQPQREAFHVQDGASFASQQQQQQQEKDSGFFGGLFGKKKHDHETGNGANSGVSGMLSKPSGPPTPPLLSEVSNRMAPPPPPPTATAVQLPTGEYVNFYRLPIHVERAVYRLSHIKLANPRRPLYEQVLISNLMFWYLSIINRPTPPPVPVPVPVPLPPPGPARGASVNGVHTPDESDGSSTSGSANESPSASSVVQASTAQPTPKRGALTKSGAGNRSSPREVAIKPARYEQQNRQIDQEYLQKQQQQHQQHQQQHAPARQSQTQPVGFAPIVVDSSQVENFGSSNDGPPRSPQRSPDRSSAPADMYSFSNGTAATAAQNVSWSSHSDDHSSQGNSARRSSPPVSPSPSPNLSTSSSSTRTFPTTSTSPKPLNSGFQVTSRVQKLKNRSNSSEEIVKLSSGSHLGLGMMKNHACNPSNAEGNRRTSNISDKSFDEESLIDAYGVPSPVLATKASVGTTGLLEGVVVGGGQRMDVERSELTVLGTGGTRGTAVVTILCSVTPCLALFAIIRLYMSIGWDKFSGRRILFYLSPLHLDTHIYITLRQQLWQKLEKGEKGIGDGTCSYGLADGDDLMMEKWNGTIIGPGHSVHENRIYSLSIVCGASYPDQPPVITFLTRINLPCVHPTSGKVDPSKLNVLASWKHNYTLETVLVELRRDMASPTNRKLPQPAEGATF</sequence>
<protein>
    <submittedName>
        <fullName evidence="4">BQ5605_C021g09263 protein</fullName>
    </submittedName>
</protein>
<dbReference type="Proteomes" id="UP000249464">
    <property type="component" value="Unassembled WGS sequence"/>
</dbReference>
<reference evidence="4 5" key="1">
    <citation type="submission" date="2016-11" db="EMBL/GenBank/DDBJ databases">
        <authorList>
            <person name="Jaros S."/>
            <person name="Januszkiewicz K."/>
            <person name="Wedrychowicz H."/>
        </authorList>
    </citation>
    <scope>NUCLEOTIDE SEQUENCE [LARGE SCALE GENOMIC DNA]</scope>
</reference>
<feature type="compositionally biased region" description="Low complexity" evidence="2">
    <location>
        <begin position="921"/>
        <end position="945"/>
    </location>
</feature>
<feature type="compositionally biased region" description="Basic and acidic residues" evidence="2">
    <location>
        <begin position="307"/>
        <end position="326"/>
    </location>
</feature>
<dbReference type="Pfam" id="PF08632">
    <property type="entry name" value="Zds_C"/>
    <property type="match status" value="1"/>
</dbReference>
<feature type="compositionally biased region" description="Pro residues" evidence="2">
    <location>
        <begin position="184"/>
        <end position="196"/>
    </location>
</feature>
<feature type="compositionally biased region" description="Polar residues" evidence="2">
    <location>
        <begin position="1051"/>
        <end position="1064"/>
    </location>
</feature>
<evidence type="ECO:0000256" key="2">
    <source>
        <dbReference type="SAM" id="MobiDB-lite"/>
    </source>
</evidence>
<feature type="compositionally biased region" description="Pro residues" evidence="2">
    <location>
        <begin position="7"/>
        <end position="17"/>
    </location>
</feature>
<feature type="compositionally biased region" description="Basic and acidic residues" evidence="2">
    <location>
        <begin position="339"/>
        <end position="348"/>
    </location>
</feature>
<feature type="domain" description="UBC core" evidence="3">
    <location>
        <begin position="1284"/>
        <end position="1417"/>
    </location>
</feature>
<organism evidence="4 5">
    <name type="scientific">Microbotryum silenes-dioicae</name>
    <dbReference type="NCBI Taxonomy" id="796604"/>
    <lineage>
        <taxon>Eukaryota</taxon>
        <taxon>Fungi</taxon>
        <taxon>Dikarya</taxon>
        <taxon>Basidiomycota</taxon>
        <taxon>Pucciniomycotina</taxon>
        <taxon>Microbotryomycetes</taxon>
        <taxon>Microbotryales</taxon>
        <taxon>Microbotryaceae</taxon>
        <taxon>Microbotryum</taxon>
    </lineage>
</organism>
<feature type="compositionally biased region" description="Polar residues" evidence="2">
    <location>
        <begin position="509"/>
        <end position="520"/>
    </location>
</feature>
<dbReference type="EMBL" id="FQNC01000083">
    <property type="protein sequence ID" value="SGZ20332.1"/>
    <property type="molecule type" value="Genomic_DNA"/>
</dbReference>
<feature type="compositionally biased region" description="Polar residues" evidence="2">
    <location>
        <begin position="1157"/>
        <end position="1173"/>
    </location>
</feature>
<feature type="compositionally biased region" description="Polar residues" evidence="2">
    <location>
        <begin position="1117"/>
        <end position="1136"/>
    </location>
</feature>
<dbReference type="GO" id="GO:0006301">
    <property type="term" value="P:DNA damage tolerance"/>
    <property type="evidence" value="ECO:0007669"/>
    <property type="project" value="UniProtKB-ARBA"/>
</dbReference>
<dbReference type="FunFam" id="3.10.110.10:FF:000026">
    <property type="entry name" value="Ubiquitin-conjugating enzyme E2 variant"/>
    <property type="match status" value="1"/>
</dbReference>
<proteinExistence type="predicted"/>
<dbReference type="GO" id="GO:0030010">
    <property type="term" value="P:establishment of cell polarity"/>
    <property type="evidence" value="ECO:0007669"/>
    <property type="project" value="TreeGrafter"/>
</dbReference>
<evidence type="ECO:0000256" key="1">
    <source>
        <dbReference type="ARBA" id="ARBA00022786"/>
    </source>
</evidence>
<dbReference type="CDD" id="cd23807">
    <property type="entry name" value="UEV_UBE2V"/>
    <property type="match status" value="1"/>
</dbReference>
<feature type="compositionally biased region" description="Polar residues" evidence="2">
    <location>
        <begin position="142"/>
        <end position="151"/>
    </location>
</feature>